<dbReference type="RefSeq" id="XP_016930168.3">
    <property type="nucleotide sequence ID" value="XM_017074679.4"/>
</dbReference>
<accession>A0AB39Z8H2</accession>
<feature type="disulfide bond" evidence="3">
    <location>
        <begin position="320"/>
        <end position="353"/>
    </location>
</feature>
<sequence length="393" mass="44377">MNLRVIILFFCLVVFVDGRKVHRFRLQRRSHRHHKAPHSHFHLQFRNALRRKYGYTPLRTVNAVNITSDPSKGVVLSEPLINSYDTNFFGVILAGEQPFTMQFDTGSSDLWVPSSHCRFCIKKCGSKFFKESKSKTFRTNNIPFSITYGSGSVKGIVASDEVAFGDLKIQNQGIGLVNISDSCSVFDGIAGFAFQELSMTNSVPVFQQMIDQKLVEQPIFSFHMKSGSSDGGSMILGGSNSSLYYGPLTYTNVTEAKYWTFKMDFIEVHGKNSRRCESGCKAIMDTGTSLIVGPVMDVLYLNKAIGAEHNDTYDLYIVDCATIPQLPIIVFSIANKEFYVKPQTYVIVYQDFCFSGFMDMRGLDHWIIGDVFLRENYVEFDWARKRLGIAPAV</sequence>
<feature type="chain" id="PRO_5045507039" evidence="4">
    <location>
        <begin position="19"/>
        <end position="393"/>
    </location>
</feature>
<dbReference type="PRINTS" id="PR00792">
    <property type="entry name" value="PEPSIN"/>
</dbReference>
<keyword evidence="7" id="KW-0378">Hydrolase</keyword>
<dbReference type="PANTHER" id="PTHR47966:SF51">
    <property type="entry name" value="BETA-SITE APP-CLEAVING ENZYME, ISOFORM A-RELATED"/>
    <property type="match status" value="1"/>
</dbReference>
<proteinExistence type="inferred from homology"/>
<evidence type="ECO:0000256" key="2">
    <source>
        <dbReference type="PIRSR" id="PIRSR601461-1"/>
    </source>
</evidence>
<dbReference type="Pfam" id="PF00026">
    <property type="entry name" value="Asp"/>
    <property type="match status" value="1"/>
</dbReference>
<evidence type="ECO:0000256" key="4">
    <source>
        <dbReference type="SAM" id="SignalP"/>
    </source>
</evidence>
<dbReference type="Gene3D" id="2.40.70.10">
    <property type="entry name" value="Acid Proteases"/>
    <property type="match status" value="2"/>
</dbReference>
<dbReference type="GO" id="GO:0005764">
    <property type="term" value="C:lysosome"/>
    <property type="evidence" value="ECO:0007669"/>
    <property type="project" value="TreeGrafter"/>
</dbReference>
<dbReference type="SUPFAM" id="SSF50630">
    <property type="entry name" value="Acid proteases"/>
    <property type="match status" value="1"/>
</dbReference>
<feature type="active site" evidence="2">
    <location>
        <position position="104"/>
    </location>
</feature>
<name>A0AB39Z8H2_DROSZ</name>
<comment type="similarity">
    <text evidence="1">Belongs to the peptidase A1 family.</text>
</comment>
<evidence type="ECO:0000313" key="6">
    <source>
        <dbReference type="Proteomes" id="UP001652628"/>
    </source>
</evidence>
<feature type="domain" description="Peptidase A1" evidence="5">
    <location>
        <begin position="88"/>
        <end position="390"/>
    </location>
</feature>
<evidence type="ECO:0000256" key="1">
    <source>
        <dbReference type="ARBA" id="ARBA00007447"/>
    </source>
</evidence>
<dbReference type="AlphaFoldDB" id="A0AB39Z8H2"/>
<reference evidence="7" key="1">
    <citation type="submission" date="2025-08" db="UniProtKB">
        <authorList>
            <consortium name="RefSeq"/>
        </authorList>
    </citation>
    <scope>IDENTIFICATION</scope>
</reference>
<dbReference type="InterPro" id="IPR021109">
    <property type="entry name" value="Peptidase_aspartic_dom_sf"/>
</dbReference>
<feature type="signal peptide" evidence="4">
    <location>
        <begin position="1"/>
        <end position="18"/>
    </location>
</feature>
<evidence type="ECO:0000259" key="5">
    <source>
        <dbReference type="PROSITE" id="PS51767"/>
    </source>
</evidence>
<keyword evidence="6" id="KW-1185">Reference proteome</keyword>
<dbReference type="GeneID" id="108009934"/>
<keyword evidence="3" id="KW-1015">Disulfide bond</keyword>
<keyword evidence="4" id="KW-0732">Signal</keyword>
<dbReference type="GO" id="GO:0006508">
    <property type="term" value="P:proteolysis"/>
    <property type="evidence" value="ECO:0007669"/>
    <property type="project" value="UniProtKB-KW"/>
</dbReference>
<protein>
    <submittedName>
        <fullName evidence="7">Lysosomal aspartic protease</fullName>
    </submittedName>
</protein>
<dbReference type="InterPro" id="IPR001461">
    <property type="entry name" value="Aspartic_peptidase_A1"/>
</dbReference>
<evidence type="ECO:0000313" key="7">
    <source>
        <dbReference type="RefSeq" id="XP_016930168.3"/>
    </source>
</evidence>
<keyword evidence="7" id="KW-0645">Protease</keyword>
<organism evidence="6 7">
    <name type="scientific">Drosophila suzukii</name>
    <name type="common">Spotted-wing drosophila fruit fly</name>
    <dbReference type="NCBI Taxonomy" id="28584"/>
    <lineage>
        <taxon>Eukaryota</taxon>
        <taxon>Metazoa</taxon>
        <taxon>Ecdysozoa</taxon>
        <taxon>Arthropoda</taxon>
        <taxon>Hexapoda</taxon>
        <taxon>Insecta</taxon>
        <taxon>Pterygota</taxon>
        <taxon>Neoptera</taxon>
        <taxon>Endopterygota</taxon>
        <taxon>Diptera</taxon>
        <taxon>Brachycera</taxon>
        <taxon>Muscomorpha</taxon>
        <taxon>Ephydroidea</taxon>
        <taxon>Drosophilidae</taxon>
        <taxon>Drosophila</taxon>
        <taxon>Sophophora</taxon>
    </lineage>
</organism>
<dbReference type="GO" id="GO:0004190">
    <property type="term" value="F:aspartic-type endopeptidase activity"/>
    <property type="evidence" value="ECO:0007669"/>
    <property type="project" value="InterPro"/>
</dbReference>
<dbReference type="Proteomes" id="UP001652628">
    <property type="component" value="Chromosome 2L"/>
</dbReference>
<gene>
    <name evidence="7" type="primary">LOC108009934</name>
</gene>
<dbReference type="InterPro" id="IPR033121">
    <property type="entry name" value="PEPTIDASE_A1"/>
</dbReference>
<feature type="active site" evidence="2">
    <location>
        <position position="285"/>
    </location>
</feature>
<dbReference type="PROSITE" id="PS51767">
    <property type="entry name" value="PEPTIDASE_A1"/>
    <property type="match status" value="1"/>
</dbReference>
<evidence type="ECO:0000256" key="3">
    <source>
        <dbReference type="PIRSR" id="PIRSR601461-2"/>
    </source>
</evidence>
<dbReference type="PANTHER" id="PTHR47966">
    <property type="entry name" value="BETA-SITE APP-CLEAVING ENZYME, ISOFORM A-RELATED"/>
    <property type="match status" value="1"/>
</dbReference>